<evidence type="ECO:0000256" key="6">
    <source>
        <dbReference type="PROSITE-ProRule" id="PRU10141"/>
    </source>
</evidence>
<dbReference type="InterPro" id="IPR000719">
    <property type="entry name" value="Prot_kinase_dom"/>
</dbReference>
<feature type="region of interest" description="Disordered" evidence="7">
    <location>
        <begin position="169"/>
        <end position="216"/>
    </location>
</feature>
<dbReference type="GO" id="GO:0044879">
    <property type="term" value="P:mitotic morphogenesis checkpoint signaling"/>
    <property type="evidence" value="ECO:0007669"/>
    <property type="project" value="EnsemblFungi"/>
</dbReference>
<dbReference type="InParanoid" id="A7TGS8"/>
<comment type="similarity">
    <text evidence="5">Belongs to the protein kinase superfamily. Ser/Thr protein kinase family. GCN2 subfamily.</text>
</comment>
<dbReference type="GO" id="GO:0090154">
    <property type="term" value="P:positive regulation of sphingolipid biosynthetic process"/>
    <property type="evidence" value="ECO:0007669"/>
    <property type="project" value="EnsemblFungi"/>
</dbReference>
<dbReference type="InterPro" id="IPR011009">
    <property type="entry name" value="Kinase-like_dom_sf"/>
</dbReference>
<dbReference type="GO" id="GO:0005935">
    <property type="term" value="C:cellular bud neck"/>
    <property type="evidence" value="ECO:0007669"/>
    <property type="project" value="EnsemblFungi"/>
</dbReference>
<dbReference type="GeneID" id="5546837"/>
<evidence type="ECO:0000313" key="10">
    <source>
        <dbReference type="Proteomes" id="UP000000267"/>
    </source>
</evidence>
<name>A7TGS8_VANPO</name>
<evidence type="ECO:0000256" key="3">
    <source>
        <dbReference type="ARBA" id="ARBA00022777"/>
    </source>
</evidence>
<dbReference type="Proteomes" id="UP000000267">
    <property type="component" value="Unassembled WGS sequence"/>
</dbReference>
<dbReference type="Pfam" id="PF00069">
    <property type="entry name" value="Pkinase"/>
    <property type="match status" value="1"/>
</dbReference>
<feature type="binding site" evidence="6">
    <location>
        <position position="484"/>
    </location>
    <ligand>
        <name>ATP</name>
        <dbReference type="ChEBI" id="CHEBI:30616"/>
    </ligand>
</feature>
<feature type="compositionally biased region" description="Polar residues" evidence="7">
    <location>
        <begin position="419"/>
        <end position="432"/>
    </location>
</feature>
<dbReference type="GO" id="GO:0040020">
    <property type="term" value="P:regulation of meiotic nuclear division"/>
    <property type="evidence" value="ECO:0007669"/>
    <property type="project" value="EnsemblFungi"/>
</dbReference>
<feature type="compositionally biased region" description="Low complexity" evidence="7">
    <location>
        <begin position="395"/>
        <end position="408"/>
    </location>
</feature>
<dbReference type="PROSITE" id="PS00107">
    <property type="entry name" value="PROTEIN_KINASE_ATP"/>
    <property type="match status" value="1"/>
</dbReference>
<feature type="compositionally biased region" description="Basic and acidic residues" evidence="7">
    <location>
        <begin position="44"/>
        <end position="63"/>
    </location>
</feature>
<gene>
    <name evidence="9" type="ORF">Kpol_2001p46</name>
</gene>
<dbReference type="PANTHER" id="PTHR11042:SF196">
    <property type="entry name" value="MITOSIS INHIBITOR PROTEIN KINASE SWE1"/>
    <property type="match status" value="1"/>
</dbReference>
<dbReference type="EMBL" id="DS480388">
    <property type="protein sequence ID" value="EDO18541.1"/>
    <property type="molecule type" value="Genomic_DNA"/>
</dbReference>
<dbReference type="SMART" id="SM00220">
    <property type="entry name" value="S_TKc"/>
    <property type="match status" value="1"/>
</dbReference>
<dbReference type="GO" id="GO:0110031">
    <property type="term" value="P:negative regulation of G2/MI transition of meiotic cell cycle"/>
    <property type="evidence" value="ECO:0007669"/>
    <property type="project" value="TreeGrafter"/>
</dbReference>
<feature type="region of interest" description="Disordered" evidence="7">
    <location>
        <begin position="377"/>
        <end position="434"/>
    </location>
</feature>
<protein>
    <recommendedName>
        <fullName evidence="8">Protein kinase domain-containing protein</fullName>
    </recommendedName>
</protein>
<dbReference type="GO" id="GO:0005737">
    <property type="term" value="C:cytoplasm"/>
    <property type="evidence" value="ECO:0007669"/>
    <property type="project" value="TreeGrafter"/>
</dbReference>
<dbReference type="KEGG" id="vpo:Kpol_2001p46"/>
<dbReference type="GO" id="GO:0000086">
    <property type="term" value="P:G2/M transition of mitotic cell cycle"/>
    <property type="evidence" value="ECO:0007669"/>
    <property type="project" value="EnsemblFungi"/>
</dbReference>
<dbReference type="InterPro" id="IPR008271">
    <property type="entry name" value="Ser/Thr_kinase_AS"/>
</dbReference>
<feature type="domain" description="Protein kinase" evidence="8">
    <location>
        <begin position="455"/>
        <end position="759"/>
    </location>
</feature>
<dbReference type="RefSeq" id="XP_001646399.1">
    <property type="nucleotide sequence ID" value="XM_001646349.1"/>
</dbReference>
<dbReference type="PANTHER" id="PTHR11042">
    <property type="entry name" value="EUKARYOTIC TRANSLATION INITIATION FACTOR 2-ALPHA KINASE EIF2-ALPHA KINASE -RELATED"/>
    <property type="match status" value="1"/>
</dbReference>
<evidence type="ECO:0000256" key="4">
    <source>
        <dbReference type="ARBA" id="ARBA00022840"/>
    </source>
</evidence>
<dbReference type="Gene3D" id="3.30.200.20">
    <property type="entry name" value="Phosphorylase Kinase, domain 1"/>
    <property type="match status" value="1"/>
</dbReference>
<dbReference type="InterPro" id="IPR050339">
    <property type="entry name" value="CC_SR_Kinase"/>
</dbReference>
<dbReference type="FunFam" id="3.30.200.20:FF:000754">
    <property type="entry name" value="Tyrosine kinase"/>
    <property type="match status" value="1"/>
</dbReference>
<feature type="compositionally biased region" description="Polar residues" evidence="7">
    <location>
        <begin position="201"/>
        <end position="215"/>
    </location>
</feature>
<dbReference type="PROSITE" id="PS50011">
    <property type="entry name" value="PROTEIN_KINASE_DOM"/>
    <property type="match status" value="1"/>
</dbReference>
<dbReference type="HOGENOM" id="CLU_007696_0_0_1"/>
<dbReference type="FunCoup" id="A7TGS8">
    <property type="interactions" value="426"/>
</dbReference>
<sequence>MSGFHLRDRDIYGLPEEEEEDAVYNSGRYDDEGDFEMSDDYDDGQEHEHEPEHEQEQGLDSKDQNGVASNILKFYPYANNKLTRSVGTFNLSLSNVNLPTINTNVCETNNRDMGSADIKRREENVDECINRWSPFNEENPSTPTLKRTASKSELSPFVNDPEILRKWKYKNQTNNSVDSPSSNLKKTWTSNDDWDSDNKENIQNTLDSKQKSPNKPYNVAKLDQSVFKSNGLVSKMSKIVASYPKKLHIPDTPVKKSPLMYNSQLSNSSIYFQSSTIDESPNMNSADINHTQNTSLFIQSPTFKKTPHIFVEEVSPAVDKDPSNIHNMNINKEKILNYKLASQSSANRYKKIKKSRNSVIFQNNELTNSIQQFTDELYGSDSNYSPSPTQYGKQNSNSYTNNNHTTPTRPKSTPESRRSGQLYSEESGNPSPVRTRRFINAKLSSNPDAHLFDRFTNVNVIGNGQFSKVYQVTFEQTDKKYAVKSLQPNKYNSFKRILQEIKILSEISEKPVDEDGKEYIIDFISSWKYQSCFYVMTNYCENGNLDKFLQEQVIAKNTRLDDWRIWKIIVELCLALRFIHDSCNIVHLDLKPANVMITFEGNLKLGDFGMATHLPLEDTSFENEGDREYIAPEIISDSIYDYRADIFSLGLLIVEIAANVVLPDNGYAWHKLRSGDLSDAGRLSSSDIHSESLFSNTSKVDTNLTDYSNSSSKRPKIPPWVPRFLTDGESLDRMVKWMIEPKYKKRPTAAQILHTEECIYVEMTRKAGAVIQEDDYGPKPNFLTFN</sequence>
<evidence type="ECO:0000256" key="5">
    <source>
        <dbReference type="ARBA" id="ARBA00037982"/>
    </source>
</evidence>
<keyword evidence="4 6" id="KW-0067">ATP-binding</keyword>
<keyword evidence="2 6" id="KW-0547">Nucleotide-binding</keyword>
<dbReference type="GO" id="GO:0010697">
    <property type="term" value="P:negative regulation of mitotic spindle pole body separation"/>
    <property type="evidence" value="ECO:0007669"/>
    <property type="project" value="EnsemblFungi"/>
</dbReference>
<evidence type="ECO:0000313" key="9">
    <source>
        <dbReference type="EMBL" id="EDO18541.1"/>
    </source>
</evidence>
<dbReference type="GO" id="GO:0004713">
    <property type="term" value="F:protein tyrosine kinase activity"/>
    <property type="evidence" value="ECO:0007669"/>
    <property type="project" value="EnsemblFungi"/>
</dbReference>
<organism evidence="10">
    <name type="scientific">Vanderwaltozyma polyspora (strain ATCC 22028 / DSM 70294 / BCRC 21397 / CBS 2163 / NBRC 10782 / NRRL Y-8283 / UCD 57-17)</name>
    <name type="common">Kluyveromyces polysporus</name>
    <dbReference type="NCBI Taxonomy" id="436907"/>
    <lineage>
        <taxon>Eukaryota</taxon>
        <taxon>Fungi</taxon>
        <taxon>Dikarya</taxon>
        <taxon>Ascomycota</taxon>
        <taxon>Saccharomycotina</taxon>
        <taxon>Saccharomycetes</taxon>
        <taxon>Saccharomycetales</taxon>
        <taxon>Saccharomycetaceae</taxon>
        <taxon>Vanderwaltozyma</taxon>
    </lineage>
</organism>
<keyword evidence="3" id="KW-0418">Kinase</keyword>
<keyword evidence="10" id="KW-1185">Reference proteome</keyword>
<proteinExistence type="inferred from homology"/>
<keyword evidence="1" id="KW-0808">Transferase</keyword>
<dbReference type="GO" id="GO:0005634">
    <property type="term" value="C:nucleus"/>
    <property type="evidence" value="ECO:0007669"/>
    <property type="project" value="EnsemblFungi"/>
</dbReference>
<dbReference type="InterPro" id="IPR017441">
    <property type="entry name" value="Protein_kinase_ATP_BS"/>
</dbReference>
<dbReference type="PROSITE" id="PS00108">
    <property type="entry name" value="PROTEIN_KINASE_ST"/>
    <property type="match status" value="1"/>
</dbReference>
<feature type="compositionally biased region" description="Polar residues" evidence="7">
    <location>
        <begin position="377"/>
        <end position="394"/>
    </location>
</feature>
<dbReference type="Gene3D" id="1.10.510.10">
    <property type="entry name" value="Transferase(Phosphotransferase) domain 1"/>
    <property type="match status" value="1"/>
</dbReference>
<feature type="compositionally biased region" description="Polar residues" evidence="7">
    <location>
        <begin position="170"/>
        <end position="191"/>
    </location>
</feature>
<evidence type="ECO:0000259" key="8">
    <source>
        <dbReference type="PROSITE" id="PS50011"/>
    </source>
</evidence>
<feature type="region of interest" description="Disordered" evidence="7">
    <location>
        <begin position="1"/>
        <end position="63"/>
    </location>
</feature>
<evidence type="ECO:0000256" key="7">
    <source>
        <dbReference type="SAM" id="MobiDB-lite"/>
    </source>
</evidence>
<evidence type="ECO:0000256" key="2">
    <source>
        <dbReference type="ARBA" id="ARBA00022741"/>
    </source>
</evidence>
<feature type="compositionally biased region" description="Basic and acidic residues" evidence="7">
    <location>
        <begin position="1"/>
        <end position="11"/>
    </location>
</feature>
<dbReference type="AlphaFoldDB" id="A7TGS8"/>
<dbReference type="STRING" id="436907.A7TGS8"/>
<feature type="compositionally biased region" description="Acidic residues" evidence="7">
    <location>
        <begin position="31"/>
        <end position="43"/>
    </location>
</feature>
<dbReference type="OrthoDB" id="5337378at2759"/>
<reference evidence="9 10" key="1">
    <citation type="journal article" date="2007" name="Proc. Natl. Acad. Sci. U.S.A.">
        <title>Independent sorting-out of thousands of duplicated gene pairs in two yeast species descended from a whole-genome duplication.</title>
        <authorList>
            <person name="Scannell D.R."/>
            <person name="Frank A.C."/>
            <person name="Conant G.C."/>
            <person name="Byrne K.P."/>
            <person name="Woolfit M."/>
            <person name="Wolfe K.H."/>
        </authorList>
    </citation>
    <scope>NUCLEOTIDE SEQUENCE [LARGE SCALE GENOMIC DNA]</scope>
    <source>
        <strain evidence="10">ATCC 22028 / DSM 70294 / BCRC 21397 / CBS 2163 / NBRC 10782 / NRRL Y-8283 / UCD 57-17</strain>
    </source>
</reference>
<dbReference type="GO" id="GO:0005524">
    <property type="term" value="F:ATP binding"/>
    <property type="evidence" value="ECO:0007669"/>
    <property type="project" value="UniProtKB-UniRule"/>
</dbReference>
<evidence type="ECO:0000256" key="1">
    <source>
        <dbReference type="ARBA" id="ARBA00022679"/>
    </source>
</evidence>
<dbReference type="GO" id="GO:0000320">
    <property type="term" value="P:re-entry into mitotic cell cycle"/>
    <property type="evidence" value="ECO:0007669"/>
    <property type="project" value="EnsemblFungi"/>
</dbReference>
<dbReference type="SUPFAM" id="SSF56112">
    <property type="entry name" value="Protein kinase-like (PK-like)"/>
    <property type="match status" value="1"/>
</dbReference>
<dbReference type="OMA" id="RFIHDSC"/>
<accession>A7TGS8</accession>
<dbReference type="eggNOG" id="KOG0601">
    <property type="taxonomic scope" value="Eukaryota"/>
</dbReference>
<dbReference type="CDD" id="cd14052">
    <property type="entry name" value="PTKc_Wee1_fungi"/>
    <property type="match status" value="1"/>
</dbReference>
<dbReference type="PhylomeDB" id="A7TGS8"/>